<organism evidence="1 2">
    <name type="scientific">Salinimicrobium sediminis</name>
    <dbReference type="NCBI Taxonomy" id="1343891"/>
    <lineage>
        <taxon>Bacteria</taxon>
        <taxon>Pseudomonadati</taxon>
        <taxon>Bacteroidota</taxon>
        <taxon>Flavobacteriia</taxon>
        <taxon>Flavobacteriales</taxon>
        <taxon>Flavobacteriaceae</taxon>
        <taxon>Salinimicrobium</taxon>
    </lineage>
</organism>
<proteinExistence type="predicted"/>
<evidence type="ECO:0000313" key="2">
    <source>
        <dbReference type="Proteomes" id="UP000219193"/>
    </source>
</evidence>
<evidence type="ECO:0000313" key="1">
    <source>
        <dbReference type="EMBL" id="SOC79340.1"/>
    </source>
</evidence>
<name>A0A285X1V0_9FLAO</name>
<sequence>MVNSDFEKEKFYDLLEKELNINLDLPFMKFMTLQELNITKPEINLFLNTLESIYDVYIKEQNLNLDITSKEFIERIESHLNALHKKTSKNL</sequence>
<dbReference type="AlphaFoldDB" id="A0A285X1V0"/>
<keyword evidence="2" id="KW-1185">Reference proteome</keyword>
<dbReference type="EMBL" id="OCMF01000001">
    <property type="protein sequence ID" value="SOC79340.1"/>
    <property type="molecule type" value="Genomic_DNA"/>
</dbReference>
<accession>A0A285X1V0</accession>
<protein>
    <submittedName>
        <fullName evidence="1">Uncharacterized protein</fullName>
    </submittedName>
</protein>
<gene>
    <name evidence="1" type="ORF">SAMN06296241_0861</name>
</gene>
<reference evidence="2" key="1">
    <citation type="submission" date="2017-09" db="EMBL/GenBank/DDBJ databases">
        <authorList>
            <person name="Varghese N."/>
            <person name="Submissions S."/>
        </authorList>
    </citation>
    <scope>NUCLEOTIDE SEQUENCE [LARGE SCALE GENOMIC DNA]</scope>
    <source>
        <strain evidence="2">CGMCC 1.12641</strain>
    </source>
</reference>
<dbReference type="Proteomes" id="UP000219193">
    <property type="component" value="Unassembled WGS sequence"/>
</dbReference>